<keyword evidence="4" id="KW-0862">Zinc</keyword>
<dbReference type="EMBL" id="GDJX01025693">
    <property type="protein sequence ID" value="JAT42243.1"/>
    <property type="molecule type" value="Transcribed_RNA"/>
</dbReference>
<accession>A0A1D1XIM9</accession>
<feature type="compositionally biased region" description="Low complexity" evidence="10">
    <location>
        <begin position="262"/>
        <end position="280"/>
    </location>
</feature>
<dbReference type="PANTHER" id="PTHR31251:SF169">
    <property type="entry name" value="SQUAMOSA PROMOTER-BINDING-LIKE PROTEIN 8"/>
    <property type="match status" value="1"/>
</dbReference>
<dbReference type="InterPro" id="IPR036893">
    <property type="entry name" value="SBP_sf"/>
</dbReference>
<evidence type="ECO:0000256" key="2">
    <source>
        <dbReference type="ARBA" id="ARBA00022723"/>
    </source>
</evidence>
<dbReference type="Gene3D" id="4.10.1100.10">
    <property type="entry name" value="Transcription factor, SBP-box domain"/>
    <property type="match status" value="1"/>
</dbReference>
<evidence type="ECO:0000256" key="9">
    <source>
        <dbReference type="PROSITE-ProRule" id="PRU00470"/>
    </source>
</evidence>
<dbReference type="FunFam" id="4.10.1100.10:FF:000001">
    <property type="entry name" value="Squamosa promoter-binding-like protein 14"/>
    <property type="match status" value="1"/>
</dbReference>
<evidence type="ECO:0000256" key="5">
    <source>
        <dbReference type="ARBA" id="ARBA00023015"/>
    </source>
</evidence>
<keyword evidence="8" id="KW-0539">Nucleus</keyword>
<proteinExistence type="predicted"/>
<evidence type="ECO:0000256" key="6">
    <source>
        <dbReference type="ARBA" id="ARBA00023125"/>
    </source>
</evidence>
<name>A0A1D1XIM9_9ARAE</name>
<keyword evidence="6" id="KW-0238">DNA-binding</keyword>
<dbReference type="SUPFAM" id="SSF103612">
    <property type="entry name" value="SBT domain"/>
    <property type="match status" value="1"/>
</dbReference>
<keyword evidence="3 9" id="KW-0863">Zinc-finger</keyword>
<organism evidence="12">
    <name type="scientific">Anthurium amnicola</name>
    <dbReference type="NCBI Taxonomy" id="1678845"/>
    <lineage>
        <taxon>Eukaryota</taxon>
        <taxon>Viridiplantae</taxon>
        <taxon>Streptophyta</taxon>
        <taxon>Embryophyta</taxon>
        <taxon>Tracheophyta</taxon>
        <taxon>Spermatophyta</taxon>
        <taxon>Magnoliopsida</taxon>
        <taxon>Liliopsida</taxon>
        <taxon>Araceae</taxon>
        <taxon>Pothoideae</taxon>
        <taxon>Potheae</taxon>
        <taxon>Anthurium</taxon>
    </lineage>
</organism>
<dbReference type="InterPro" id="IPR044817">
    <property type="entry name" value="SBP-like"/>
</dbReference>
<sequence length="362" mass="38344">CVCVCVCYNIYSLLTEEVSSLWQEEMLGYEWTNPFVISPTHPADQEAVPEQRHQIFPFYDRNGLELSGTLFSLAPTPPMAPLSPTAVEEDYSVLHYGLSLPAPAPGPEPPAGSAMRIGLNLGVRTYFASSPDGELMRLGTNVYRRSGGGTGAGDGGASGAGVVAPPGSTVRCQAVGCGADLARAKHYHRRHKVCEFHSKAAAVVAHGLTQRFCQQCSRFHVLSEFDQGKRSCRKRLADHNRRRRKTQPPPALLLPSPPPPMDRSSAAASSIATPPDATAAKPSVDGALPGCGGALPAPASPTRMALGRFVPGANCSSSSSSLSSCSSSSRSSSSSVLRHVADFGSYDRRVPMSIWGANVHDE</sequence>
<evidence type="ECO:0000256" key="8">
    <source>
        <dbReference type="ARBA" id="ARBA00023242"/>
    </source>
</evidence>
<dbReference type="PROSITE" id="PS51141">
    <property type="entry name" value="ZF_SBP"/>
    <property type="match status" value="1"/>
</dbReference>
<dbReference type="GO" id="GO:0003677">
    <property type="term" value="F:DNA binding"/>
    <property type="evidence" value="ECO:0007669"/>
    <property type="project" value="UniProtKB-KW"/>
</dbReference>
<dbReference type="GO" id="GO:0005634">
    <property type="term" value="C:nucleus"/>
    <property type="evidence" value="ECO:0007669"/>
    <property type="project" value="UniProtKB-SubCell"/>
</dbReference>
<protein>
    <submittedName>
        <fullName evidence="12">Squamosa promoter-binding-like protein 8</fullName>
    </submittedName>
</protein>
<evidence type="ECO:0000256" key="1">
    <source>
        <dbReference type="ARBA" id="ARBA00004123"/>
    </source>
</evidence>
<evidence type="ECO:0000259" key="11">
    <source>
        <dbReference type="PROSITE" id="PS51141"/>
    </source>
</evidence>
<feature type="region of interest" description="Disordered" evidence="10">
    <location>
        <begin position="235"/>
        <end position="284"/>
    </location>
</feature>
<dbReference type="AlphaFoldDB" id="A0A1D1XIM9"/>
<evidence type="ECO:0000256" key="10">
    <source>
        <dbReference type="SAM" id="MobiDB-lite"/>
    </source>
</evidence>
<gene>
    <name evidence="12" type="primary">SPL8_0</name>
    <name evidence="12" type="ORF">g.59978</name>
</gene>
<evidence type="ECO:0000313" key="12">
    <source>
        <dbReference type="EMBL" id="JAT42243.1"/>
    </source>
</evidence>
<feature type="domain" description="SBP-type" evidence="11">
    <location>
        <begin position="169"/>
        <end position="246"/>
    </location>
</feature>
<dbReference type="InterPro" id="IPR004333">
    <property type="entry name" value="SBP_dom"/>
</dbReference>
<evidence type="ECO:0000256" key="7">
    <source>
        <dbReference type="ARBA" id="ARBA00023163"/>
    </source>
</evidence>
<feature type="non-terminal residue" evidence="12">
    <location>
        <position position="1"/>
    </location>
</feature>
<dbReference type="PANTHER" id="PTHR31251">
    <property type="entry name" value="SQUAMOSA PROMOTER-BINDING-LIKE PROTEIN 4"/>
    <property type="match status" value="1"/>
</dbReference>
<feature type="compositionally biased region" description="Pro residues" evidence="10">
    <location>
        <begin position="247"/>
        <end position="261"/>
    </location>
</feature>
<keyword evidence="7" id="KW-0804">Transcription</keyword>
<comment type="subcellular location">
    <subcellularLocation>
        <location evidence="1">Nucleus</location>
    </subcellularLocation>
</comment>
<reference evidence="12" key="1">
    <citation type="submission" date="2015-07" db="EMBL/GenBank/DDBJ databases">
        <title>Transcriptome Assembly of Anthurium amnicola.</title>
        <authorList>
            <person name="Suzuki J."/>
        </authorList>
    </citation>
    <scope>NUCLEOTIDE SEQUENCE</scope>
</reference>
<evidence type="ECO:0000256" key="4">
    <source>
        <dbReference type="ARBA" id="ARBA00022833"/>
    </source>
</evidence>
<dbReference type="Pfam" id="PF03110">
    <property type="entry name" value="SBP"/>
    <property type="match status" value="1"/>
</dbReference>
<evidence type="ECO:0000256" key="3">
    <source>
        <dbReference type="ARBA" id="ARBA00022771"/>
    </source>
</evidence>
<dbReference type="GO" id="GO:0008270">
    <property type="term" value="F:zinc ion binding"/>
    <property type="evidence" value="ECO:0007669"/>
    <property type="project" value="UniProtKB-KW"/>
</dbReference>
<keyword evidence="5" id="KW-0805">Transcription regulation</keyword>
<keyword evidence="2" id="KW-0479">Metal-binding</keyword>